<reference evidence="2 3" key="1">
    <citation type="journal article" date="2013" name="ISME J.">
        <title>Comparative genomics of pathogenic lineages of Vibrio nigripulchritudo identifies virulence-associated traits.</title>
        <authorList>
            <person name="Goudenege D."/>
            <person name="Labreuche Y."/>
            <person name="Krin E."/>
            <person name="Ansquer D."/>
            <person name="Mangenot S."/>
            <person name="Calteau A."/>
            <person name="Medigue C."/>
            <person name="Mazel D."/>
            <person name="Polz M.F."/>
            <person name="Le Roux F."/>
        </authorList>
    </citation>
    <scope>NUCLEOTIDE SEQUENCE [LARGE SCALE GENOMIC DNA]</scope>
    <source>
        <strain evidence="2 3">SOn1</strain>
    </source>
</reference>
<organism evidence="2 3">
    <name type="scientific">Vibrio nigripulchritudo SOn1</name>
    <dbReference type="NCBI Taxonomy" id="1238450"/>
    <lineage>
        <taxon>Bacteria</taxon>
        <taxon>Pseudomonadati</taxon>
        <taxon>Pseudomonadota</taxon>
        <taxon>Gammaproteobacteria</taxon>
        <taxon>Vibrionales</taxon>
        <taxon>Vibrionaceae</taxon>
        <taxon>Vibrio</taxon>
    </lineage>
</organism>
<comment type="caution">
    <text evidence="2">The sequence shown here is derived from an EMBL/GenBank/DDBJ whole genome shotgun (WGS) entry which is preliminary data.</text>
</comment>
<dbReference type="AlphaFoldDB" id="A0AAV2VMT6"/>
<evidence type="ECO:0000313" key="3">
    <source>
        <dbReference type="Proteomes" id="UP000018211"/>
    </source>
</evidence>
<sequence>MGKPAAHIGSAHTCPAVTGKIPHVGGPVAAGSPNVFVGGMPAVRQGDMCVCVGPPDSIAAGSSGVFINGKPAARQGDGTSHGGSVASGNPTVLIGETGSGSGGGSSALDRSQMPKHREPPENNDLADVAEFVPVVPSLASTAERLEAFAYLDIPMAEMCQKGLGNNAHTDCECA</sequence>
<dbReference type="Pfam" id="PF05488">
    <property type="entry name" value="PAAR_motif"/>
    <property type="match status" value="1"/>
</dbReference>
<dbReference type="EMBL" id="CAOF01000070">
    <property type="protein sequence ID" value="CCO45932.1"/>
    <property type="molecule type" value="Genomic_DNA"/>
</dbReference>
<protein>
    <recommendedName>
        <fullName evidence="4">PAAR repeat-containing protein</fullName>
    </recommendedName>
</protein>
<evidence type="ECO:0008006" key="4">
    <source>
        <dbReference type="Google" id="ProtNLM"/>
    </source>
</evidence>
<dbReference type="RefSeq" id="WP_022611236.1">
    <property type="nucleotide sequence ID" value="NZ_LK391965.1"/>
</dbReference>
<dbReference type="Gene3D" id="2.60.200.60">
    <property type="match status" value="2"/>
</dbReference>
<proteinExistence type="predicted"/>
<accession>A0AAV2VMT6</accession>
<dbReference type="InterPro" id="IPR008727">
    <property type="entry name" value="PAAR_motif"/>
</dbReference>
<gene>
    <name evidence="2" type="ORF">VIBNISOn1_1610054</name>
</gene>
<evidence type="ECO:0000256" key="1">
    <source>
        <dbReference type="SAM" id="MobiDB-lite"/>
    </source>
</evidence>
<evidence type="ECO:0000313" key="2">
    <source>
        <dbReference type="EMBL" id="CCO45932.1"/>
    </source>
</evidence>
<dbReference type="CDD" id="cd14738">
    <property type="entry name" value="PAAR_2"/>
    <property type="match status" value="1"/>
</dbReference>
<feature type="region of interest" description="Disordered" evidence="1">
    <location>
        <begin position="70"/>
        <end position="123"/>
    </location>
</feature>
<name>A0AAV2VMT6_9VIBR</name>
<dbReference type="Proteomes" id="UP000018211">
    <property type="component" value="Unassembled WGS sequence"/>
</dbReference>